<dbReference type="RefSeq" id="WP_188815408.1">
    <property type="nucleotide sequence ID" value="NZ_BMHT01000006.1"/>
</dbReference>
<name>A0ABQ1ULJ5_9BACT</name>
<evidence type="ECO:0000313" key="2">
    <source>
        <dbReference type="Proteomes" id="UP000632273"/>
    </source>
</evidence>
<organism evidence="1 2">
    <name type="scientific">Hymenobacter cavernae</name>
    <dbReference type="NCBI Taxonomy" id="2044852"/>
    <lineage>
        <taxon>Bacteria</taxon>
        <taxon>Pseudomonadati</taxon>
        <taxon>Bacteroidota</taxon>
        <taxon>Cytophagia</taxon>
        <taxon>Cytophagales</taxon>
        <taxon>Hymenobacteraceae</taxon>
        <taxon>Hymenobacter</taxon>
    </lineage>
</organism>
<keyword evidence="2" id="KW-1185">Reference proteome</keyword>
<comment type="caution">
    <text evidence="1">The sequence shown here is derived from an EMBL/GenBank/DDBJ whole genome shotgun (WGS) entry which is preliminary data.</text>
</comment>
<evidence type="ECO:0000313" key="1">
    <source>
        <dbReference type="EMBL" id="GGF21070.1"/>
    </source>
</evidence>
<proteinExistence type="predicted"/>
<sequence>MTPTEETIPLFKYLLQKLSAYSLVYLHIVGPREDLTGTPVEALQDNYFQHFRQN</sequence>
<protein>
    <submittedName>
        <fullName evidence="1">Uncharacterized protein</fullName>
    </submittedName>
</protein>
<reference evidence="2" key="1">
    <citation type="journal article" date="2019" name="Int. J. Syst. Evol. Microbiol.">
        <title>The Global Catalogue of Microorganisms (GCM) 10K type strain sequencing project: providing services to taxonomists for standard genome sequencing and annotation.</title>
        <authorList>
            <consortium name="The Broad Institute Genomics Platform"/>
            <consortium name="The Broad Institute Genome Sequencing Center for Infectious Disease"/>
            <person name="Wu L."/>
            <person name="Ma J."/>
        </authorList>
    </citation>
    <scope>NUCLEOTIDE SEQUENCE [LARGE SCALE GENOMIC DNA]</scope>
    <source>
        <strain evidence="2">CGMCC 1.15197</strain>
    </source>
</reference>
<dbReference type="EMBL" id="BMHT01000006">
    <property type="protein sequence ID" value="GGF21070.1"/>
    <property type="molecule type" value="Genomic_DNA"/>
</dbReference>
<dbReference type="Proteomes" id="UP000632273">
    <property type="component" value="Unassembled WGS sequence"/>
</dbReference>
<accession>A0ABQ1ULJ5</accession>
<gene>
    <name evidence="1" type="ORF">GCM10011383_35940</name>
</gene>